<sequence length="285" mass="29652">MSIITQNTSASLATVGISTVAPSNIEEKKAAPLRGAAEVARLDGGEAKTRGMPELREPRVGNSPRSTDTRLADIIGMLMSANLTLSLQSIETIGSNSKMELDLAASNANAQRSAGRAEMFGAFTQAGVMVGGAGVSAQRAMKGSNLQLNATRTDLPKANEAKLFASSPNYSASARANFSDLREASMRTYQEKTFKASKMQTQSEAIKVVGGAATKVAEGSQNAAVSGHRANQAVVAGEASVANRTTDASFKARASIDDFQNSIRALRDSVAQSNDNAAAHIARSA</sequence>
<dbReference type="RefSeq" id="WP_150598876.1">
    <property type="nucleotide sequence ID" value="NZ_CABPRW010000002.1"/>
</dbReference>
<dbReference type="EMBL" id="CABPRW010000002">
    <property type="protein sequence ID" value="VVD76991.1"/>
    <property type="molecule type" value="Genomic_DNA"/>
</dbReference>
<feature type="region of interest" description="Disordered" evidence="1">
    <location>
        <begin position="45"/>
        <end position="67"/>
    </location>
</feature>
<dbReference type="OrthoDB" id="9961200at2"/>
<reference evidence="2 3" key="1">
    <citation type="submission" date="2019-08" db="EMBL/GenBank/DDBJ databases">
        <authorList>
            <person name="Peeters C."/>
        </authorList>
    </citation>
    <scope>NUCLEOTIDE SEQUENCE [LARGE SCALE GENOMIC DNA]</scope>
    <source>
        <strain evidence="2 3">LMG 31113</strain>
    </source>
</reference>
<protein>
    <submittedName>
        <fullName evidence="2">Uncharacterized protein</fullName>
    </submittedName>
</protein>
<dbReference type="Proteomes" id="UP000382577">
    <property type="component" value="Unassembled WGS sequence"/>
</dbReference>
<dbReference type="AlphaFoldDB" id="A0A5E4SPE8"/>
<evidence type="ECO:0000313" key="2">
    <source>
        <dbReference type="EMBL" id="VVD76991.1"/>
    </source>
</evidence>
<feature type="compositionally biased region" description="Basic and acidic residues" evidence="1">
    <location>
        <begin position="45"/>
        <end position="59"/>
    </location>
</feature>
<proteinExistence type="predicted"/>
<accession>A0A5E4SPE8</accession>
<gene>
    <name evidence="2" type="ORF">PFI31113_00904</name>
</gene>
<name>A0A5E4SPE8_9BURK</name>
<evidence type="ECO:0000313" key="3">
    <source>
        <dbReference type="Proteomes" id="UP000382577"/>
    </source>
</evidence>
<evidence type="ECO:0000256" key="1">
    <source>
        <dbReference type="SAM" id="MobiDB-lite"/>
    </source>
</evidence>
<organism evidence="2 3">
    <name type="scientific">Pandoraea fibrosis</name>
    <dbReference type="NCBI Taxonomy" id="1891094"/>
    <lineage>
        <taxon>Bacteria</taxon>
        <taxon>Pseudomonadati</taxon>
        <taxon>Pseudomonadota</taxon>
        <taxon>Betaproteobacteria</taxon>
        <taxon>Burkholderiales</taxon>
        <taxon>Burkholderiaceae</taxon>
        <taxon>Pandoraea</taxon>
    </lineage>
</organism>